<evidence type="ECO:0000313" key="2">
    <source>
        <dbReference type="EMBL" id="KAJ1209466.1"/>
    </source>
</evidence>
<reference evidence="2" key="1">
    <citation type="journal article" date="2022" name="bioRxiv">
        <title>Sequencing and chromosome-scale assembly of the giantPleurodeles waltlgenome.</title>
        <authorList>
            <person name="Brown T."/>
            <person name="Elewa A."/>
            <person name="Iarovenko S."/>
            <person name="Subramanian E."/>
            <person name="Araus A.J."/>
            <person name="Petzold A."/>
            <person name="Susuki M."/>
            <person name="Suzuki K.-i.T."/>
            <person name="Hayashi T."/>
            <person name="Toyoda A."/>
            <person name="Oliveira C."/>
            <person name="Osipova E."/>
            <person name="Leigh N.D."/>
            <person name="Simon A."/>
            <person name="Yun M.H."/>
        </authorList>
    </citation>
    <scope>NUCLEOTIDE SEQUENCE</scope>
    <source>
        <strain evidence="2">20211129_DDA</strain>
        <tissue evidence="2">Liver</tissue>
    </source>
</reference>
<feature type="region of interest" description="Disordered" evidence="1">
    <location>
        <begin position="1"/>
        <end position="68"/>
    </location>
</feature>
<evidence type="ECO:0000256" key="1">
    <source>
        <dbReference type="SAM" id="MobiDB-lite"/>
    </source>
</evidence>
<sequence length="120" mass="13986">MPDFWVPRVENREDGRQWEREKEDAVEPKETARADRDKHKRSSGNPDVPRAGADPVEEERSEDTRGSCHVPGGAWLIKHFGMLLGRFFERFRFLSKSPIRLQFIALLRRTQEDEIHISSG</sequence>
<name>A0AAV7W909_PLEWA</name>
<keyword evidence="3" id="KW-1185">Reference proteome</keyword>
<dbReference type="EMBL" id="JANPWB010000002">
    <property type="protein sequence ID" value="KAJ1209466.1"/>
    <property type="molecule type" value="Genomic_DNA"/>
</dbReference>
<dbReference type="Proteomes" id="UP001066276">
    <property type="component" value="Chromosome 1_2"/>
</dbReference>
<dbReference type="AlphaFoldDB" id="A0AAV7W909"/>
<organism evidence="2 3">
    <name type="scientific">Pleurodeles waltl</name>
    <name type="common">Iberian ribbed newt</name>
    <dbReference type="NCBI Taxonomy" id="8319"/>
    <lineage>
        <taxon>Eukaryota</taxon>
        <taxon>Metazoa</taxon>
        <taxon>Chordata</taxon>
        <taxon>Craniata</taxon>
        <taxon>Vertebrata</taxon>
        <taxon>Euteleostomi</taxon>
        <taxon>Amphibia</taxon>
        <taxon>Batrachia</taxon>
        <taxon>Caudata</taxon>
        <taxon>Salamandroidea</taxon>
        <taxon>Salamandridae</taxon>
        <taxon>Pleurodelinae</taxon>
        <taxon>Pleurodeles</taxon>
    </lineage>
</organism>
<protein>
    <submittedName>
        <fullName evidence="2">Uncharacterized protein</fullName>
    </submittedName>
</protein>
<feature type="compositionally biased region" description="Basic and acidic residues" evidence="1">
    <location>
        <begin position="9"/>
        <end position="37"/>
    </location>
</feature>
<comment type="caution">
    <text evidence="2">The sequence shown here is derived from an EMBL/GenBank/DDBJ whole genome shotgun (WGS) entry which is preliminary data.</text>
</comment>
<accession>A0AAV7W909</accession>
<evidence type="ECO:0000313" key="3">
    <source>
        <dbReference type="Proteomes" id="UP001066276"/>
    </source>
</evidence>
<proteinExistence type="predicted"/>
<gene>
    <name evidence="2" type="ORF">NDU88_004844</name>
</gene>